<accession>I1P6C9</accession>
<dbReference type="Proteomes" id="UP000007306">
    <property type="component" value="Unassembled WGS sequence"/>
</dbReference>
<reference evidence="2" key="2">
    <citation type="submission" date="2018-04" db="EMBL/GenBank/DDBJ databases">
        <title>OglaRS2 (Oryza glaberrima Reference Sequence Version 2).</title>
        <authorList>
            <person name="Zhang J."/>
            <person name="Kudrna D."/>
            <person name="Lee S."/>
            <person name="Talag J."/>
            <person name="Rajasekar S."/>
            <person name="Wing R.A."/>
        </authorList>
    </citation>
    <scope>NUCLEOTIDE SEQUENCE [LARGE SCALE GENOMIC DNA]</scope>
    <source>
        <strain evidence="2">cv. IRGC 96717</strain>
    </source>
</reference>
<dbReference type="AlphaFoldDB" id="I1P6C9"/>
<keyword evidence="2" id="KW-1185">Reference proteome</keyword>
<evidence type="ECO:0000313" key="2">
    <source>
        <dbReference type="Proteomes" id="UP000007306"/>
    </source>
</evidence>
<protein>
    <submittedName>
        <fullName evidence="1">Uncharacterized protein</fullName>
    </submittedName>
</protein>
<dbReference type="OMA" id="THAKTSC"/>
<name>I1P6C9_ORYGL</name>
<sequence length="80" mass="9248">KPTYAKTSRRISTLEICLDRPYPVPTEAGRRDLALSLISPGTNSRRKTTLLSTTSQTFRPPCRQQLYRLPQILYWCDYGE</sequence>
<dbReference type="EnsemblPlants" id="ORGLA02G0353500.1">
    <property type="protein sequence ID" value="ORGLA02G0353500.1"/>
    <property type="gene ID" value="ORGLA02G0353500"/>
</dbReference>
<proteinExistence type="predicted"/>
<evidence type="ECO:0000313" key="1">
    <source>
        <dbReference type="EnsemblPlants" id="ORGLA02G0353500.1"/>
    </source>
</evidence>
<dbReference type="Gramene" id="ORGLA02G0353500.1">
    <property type="protein sequence ID" value="ORGLA02G0353500.1"/>
    <property type="gene ID" value="ORGLA02G0353500"/>
</dbReference>
<reference evidence="1" key="1">
    <citation type="submission" date="2015-06" db="UniProtKB">
        <authorList>
            <consortium name="EnsemblPlants"/>
        </authorList>
    </citation>
    <scope>IDENTIFICATION</scope>
</reference>
<dbReference type="HOGENOM" id="CLU_2597164_0_0_1"/>
<organism evidence="1 2">
    <name type="scientific">Oryza glaberrima</name>
    <name type="common">African rice</name>
    <dbReference type="NCBI Taxonomy" id="4538"/>
    <lineage>
        <taxon>Eukaryota</taxon>
        <taxon>Viridiplantae</taxon>
        <taxon>Streptophyta</taxon>
        <taxon>Embryophyta</taxon>
        <taxon>Tracheophyta</taxon>
        <taxon>Spermatophyta</taxon>
        <taxon>Magnoliopsida</taxon>
        <taxon>Liliopsida</taxon>
        <taxon>Poales</taxon>
        <taxon>Poaceae</taxon>
        <taxon>BOP clade</taxon>
        <taxon>Oryzoideae</taxon>
        <taxon>Oryzeae</taxon>
        <taxon>Oryzinae</taxon>
        <taxon>Oryza</taxon>
    </lineage>
</organism>